<reference evidence="2 3" key="1">
    <citation type="submission" date="2024-09" db="EMBL/GenBank/DDBJ databases">
        <title>Rethinking Asexuality: The Enigmatic Case of Functional Sexual Genes in Lepraria (Stereocaulaceae).</title>
        <authorList>
            <person name="Doellman M."/>
            <person name="Sun Y."/>
            <person name="Barcenas-Pena A."/>
            <person name="Lumbsch H.T."/>
            <person name="Grewe F."/>
        </authorList>
    </citation>
    <scope>NUCLEOTIDE SEQUENCE [LARGE SCALE GENOMIC DNA]</scope>
    <source>
        <strain evidence="2 3">Mercado 3170</strain>
    </source>
</reference>
<sequence>MTPIKANKTVKAAATPRKPAFRRVLPRRSPRLPARTNQAMTLTKNSNAVRAATTPRKPAVSRGLPRRSPRLLARANQAGTDPSTPKPNQKLWLQDLPIDMLYEISTHLADDKPYYILTKPHNQNWKLVIDPKRPGHNPPGGRAIINPRRYGFQFIHHYRPQATFAATYPEFGPYIQLPQPALAPQALDVFFLVEGVERRSALQYQIQEQHMIGWGVVTEVGQGPNVEWPRGIPFAL</sequence>
<gene>
    <name evidence="2" type="ORF">N7G274_002684</name>
</gene>
<accession>A0ABR4AGJ1</accession>
<evidence type="ECO:0000313" key="2">
    <source>
        <dbReference type="EMBL" id="KAL2044909.1"/>
    </source>
</evidence>
<dbReference type="EMBL" id="JBEFKJ010000008">
    <property type="protein sequence ID" value="KAL2044909.1"/>
    <property type="molecule type" value="Genomic_DNA"/>
</dbReference>
<keyword evidence="3" id="KW-1185">Reference proteome</keyword>
<evidence type="ECO:0000313" key="3">
    <source>
        <dbReference type="Proteomes" id="UP001590950"/>
    </source>
</evidence>
<evidence type="ECO:0008006" key="4">
    <source>
        <dbReference type="Google" id="ProtNLM"/>
    </source>
</evidence>
<protein>
    <recommendedName>
        <fullName evidence="4">F-box domain-containing protein</fullName>
    </recommendedName>
</protein>
<proteinExistence type="predicted"/>
<comment type="caution">
    <text evidence="2">The sequence shown here is derived from an EMBL/GenBank/DDBJ whole genome shotgun (WGS) entry which is preliminary data.</text>
</comment>
<organism evidence="2 3">
    <name type="scientific">Stereocaulon virgatum</name>
    <dbReference type="NCBI Taxonomy" id="373712"/>
    <lineage>
        <taxon>Eukaryota</taxon>
        <taxon>Fungi</taxon>
        <taxon>Dikarya</taxon>
        <taxon>Ascomycota</taxon>
        <taxon>Pezizomycotina</taxon>
        <taxon>Lecanoromycetes</taxon>
        <taxon>OSLEUM clade</taxon>
        <taxon>Lecanoromycetidae</taxon>
        <taxon>Lecanorales</taxon>
        <taxon>Lecanorineae</taxon>
        <taxon>Stereocaulaceae</taxon>
        <taxon>Stereocaulon</taxon>
    </lineage>
</organism>
<name>A0ABR4AGJ1_9LECA</name>
<evidence type="ECO:0000256" key="1">
    <source>
        <dbReference type="SAM" id="MobiDB-lite"/>
    </source>
</evidence>
<dbReference type="Proteomes" id="UP001590950">
    <property type="component" value="Unassembled WGS sequence"/>
</dbReference>
<feature type="region of interest" description="Disordered" evidence="1">
    <location>
        <begin position="47"/>
        <end position="69"/>
    </location>
</feature>